<organism evidence="2 3">
    <name type="scientific">Caenorhabditis nigoni</name>
    <dbReference type="NCBI Taxonomy" id="1611254"/>
    <lineage>
        <taxon>Eukaryota</taxon>
        <taxon>Metazoa</taxon>
        <taxon>Ecdysozoa</taxon>
        <taxon>Nematoda</taxon>
        <taxon>Chromadorea</taxon>
        <taxon>Rhabditida</taxon>
        <taxon>Rhabditina</taxon>
        <taxon>Rhabditomorpha</taxon>
        <taxon>Rhabditoidea</taxon>
        <taxon>Rhabditidae</taxon>
        <taxon>Peloderinae</taxon>
        <taxon>Caenorhabditis</taxon>
    </lineage>
</organism>
<evidence type="ECO:0000313" key="2">
    <source>
        <dbReference type="EMBL" id="PIC19927.1"/>
    </source>
</evidence>
<sequence>MENLCGAKLTDFLGQYSESQANRKRKQNGEQEQPQEPEQNQSPQIDHQKPVQTPPEEPKSELQQDQPEQPQEARS</sequence>
<gene>
    <name evidence="2" type="primary">Cnig_chr_X.g25291</name>
    <name evidence="2" type="ORF">B9Z55_025291</name>
</gene>
<dbReference type="AlphaFoldDB" id="A0A2G5SY10"/>
<evidence type="ECO:0000256" key="1">
    <source>
        <dbReference type="SAM" id="MobiDB-lite"/>
    </source>
</evidence>
<evidence type="ECO:0000313" key="3">
    <source>
        <dbReference type="Proteomes" id="UP000230233"/>
    </source>
</evidence>
<keyword evidence="3" id="KW-1185">Reference proteome</keyword>
<protein>
    <submittedName>
        <fullName evidence="2">Uncharacterized protein</fullName>
    </submittedName>
</protein>
<dbReference type="Proteomes" id="UP000230233">
    <property type="component" value="Chromosome X"/>
</dbReference>
<dbReference type="EMBL" id="PDUG01000006">
    <property type="protein sequence ID" value="PIC19927.1"/>
    <property type="molecule type" value="Genomic_DNA"/>
</dbReference>
<name>A0A2G5SY10_9PELO</name>
<proteinExistence type="predicted"/>
<accession>A0A2G5SY10</accession>
<comment type="caution">
    <text evidence="2">The sequence shown here is derived from an EMBL/GenBank/DDBJ whole genome shotgun (WGS) entry which is preliminary data.</text>
</comment>
<feature type="compositionally biased region" description="Low complexity" evidence="1">
    <location>
        <begin position="63"/>
        <end position="75"/>
    </location>
</feature>
<feature type="compositionally biased region" description="Low complexity" evidence="1">
    <location>
        <begin position="30"/>
        <end position="44"/>
    </location>
</feature>
<reference evidence="3" key="1">
    <citation type="submission" date="2017-10" db="EMBL/GenBank/DDBJ databases">
        <title>Rapid genome shrinkage in a self-fertile nematode reveals novel sperm competition proteins.</title>
        <authorList>
            <person name="Yin D."/>
            <person name="Schwarz E.M."/>
            <person name="Thomas C.G."/>
            <person name="Felde R.L."/>
            <person name="Korf I.F."/>
            <person name="Cutter A.D."/>
            <person name="Schartner C.M."/>
            <person name="Ralston E.J."/>
            <person name="Meyer B.J."/>
            <person name="Haag E.S."/>
        </authorList>
    </citation>
    <scope>NUCLEOTIDE SEQUENCE [LARGE SCALE GENOMIC DNA]</scope>
    <source>
        <strain evidence="3">JU1422</strain>
    </source>
</reference>
<feature type="region of interest" description="Disordered" evidence="1">
    <location>
        <begin position="1"/>
        <end position="75"/>
    </location>
</feature>